<keyword evidence="3 7" id="KW-0862">Zinc</keyword>
<sequence length="363" mass="38092">MRTVHAYGAVDATSPLVPLTIERRDLLPHDVLIDIDYAGICHSDIHTIRGEWGQIQYPQVVGHEIVGRVAAVGSAVTKHRVGDTVGVGCQSNSCGECAQCALGHDQYCINGNTQTYNGVDVDGTITQGGYSEAIVTNENYVVRIPEGLDPAKAAPLLCAGITTYSPLRHWGAGPGKRVAVVGMGGLGHMGVKLAVALGAEVTVLSRGTKKRDDALAFGAARYVDTTDPEAFGALKGSLDLIINTVSAGLDITSYLQLLDVDGALVNVGAPAEPFSVPAFSLIPARRTLAGSTTGGIGEIQEMLDFCAEHGIHPETELVGATEINEAWERVLSSDVRYRFVIDTHTLADAAASADQGLADAPRP</sequence>
<evidence type="ECO:0000256" key="3">
    <source>
        <dbReference type="ARBA" id="ARBA00022833"/>
    </source>
</evidence>
<dbReference type="Pfam" id="PF00107">
    <property type="entry name" value="ADH_zinc_N"/>
    <property type="match status" value="1"/>
</dbReference>
<feature type="domain" description="Enoyl reductase (ER)" evidence="8">
    <location>
        <begin position="8"/>
        <end position="341"/>
    </location>
</feature>
<dbReference type="InterPro" id="IPR002328">
    <property type="entry name" value="ADH_Zn_CS"/>
</dbReference>
<dbReference type="InterPro" id="IPR036291">
    <property type="entry name" value="NAD(P)-bd_dom_sf"/>
</dbReference>
<dbReference type="RefSeq" id="WP_019618529.1">
    <property type="nucleotide sequence ID" value="NZ_JBHUNE010000006.1"/>
</dbReference>
<dbReference type="PROSITE" id="PS00059">
    <property type="entry name" value="ADH_ZINC"/>
    <property type="match status" value="1"/>
</dbReference>
<dbReference type="InterPro" id="IPR011032">
    <property type="entry name" value="GroES-like_sf"/>
</dbReference>
<protein>
    <recommendedName>
        <fullName evidence="5">alcohol dehydrogenase (NADP(+))</fullName>
        <ecNumber evidence="5">1.1.1.2</ecNumber>
    </recommendedName>
</protein>
<name>A0ABW5UXW4_9MICO</name>
<comment type="catalytic activity">
    <reaction evidence="6">
        <text>a primary alcohol + NADP(+) = an aldehyde + NADPH + H(+)</text>
        <dbReference type="Rhea" id="RHEA:15937"/>
        <dbReference type="ChEBI" id="CHEBI:15378"/>
        <dbReference type="ChEBI" id="CHEBI:15734"/>
        <dbReference type="ChEBI" id="CHEBI:17478"/>
        <dbReference type="ChEBI" id="CHEBI:57783"/>
        <dbReference type="ChEBI" id="CHEBI:58349"/>
        <dbReference type="EC" id="1.1.1.2"/>
    </reaction>
</comment>
<evidence type="ECO:0000256" key="1">
    <source>
        <dbReference type="ARBA" id="ARBA00001947"/>
    </source>
</evidence>
<evidence type="ECO:0000256" key="2">
    <source>
        <dbReference type="ARBA" id="ARBA00022723"/>
    </source>
</evidence>
<evidence type="ECO:0000313" key="9">
    <source>
        <dbReference type="EMBL" id="MFD2758075.1"/>
    </source>
</evidence>
<dbReference type="SMART" id="SM00829">
    <property type="entry name" value="PKS_ER"/>
    <property type="match status" value="1"/>
</dbReference>
<comment type="cofactor">
    <cofactor evidence="1 7">
        <name>Zn(2+)</name>
        <dbReference type="ChEBI" id="CHEBI:29105"/>
    </cofactor>
</comment>
<dbReference type="SUPFAM" id="SSF51735">
    <property type="entry name" value="NAD(P)-binding Rossmann-fold domains"/>
    <property type="match status" value="1"/>
</dbReference>
<dbReference type="InterPro" id="IPR047109">
    <property type="entry name" value="CAD-like"/>
</dbReference>
<dbReference type="SUPFAM" id="SSF50129">
    <property type="entry name" value="GroES-like"/>
    <property type="match status" value="1"/>
</dbReference>
<reference evidence="10" key="1">
    <citation type="journal article" date="2019" name="Int. J. Syst. Evol. Microbiol.">
        <title>The Global Catalogue of Microorganisms (GCM) 10K type strain sequencing project: providing services to taxonomists for standard genome sequencing and annotation.</title>
        <authorList>
            <consortium name="The Broad Institute Genomics Platform"/>
            <consortium name="The Broad Institute Genome Sequencing Center for Infectious Disease"/>
            <person name="Wu L."/>
            <person name="Ma J."/>
        </authorList>
    </citation>
    <scope>NUCLEOTIDE SEQUENCE [LARGE SCALE GENOMIC DNA]</scope>
    <source>
        <strain evidence="10">TISTR 1514</strain>
    </source>
</reference>
<keyword evidence="10" id="KW-1185">Reference proteome</keyword>
<dbReference type="EC" id="1.1.1.2" evidence="5"/>
<dbReference type="InterPro" id="IPR013154">
    <property type="entry name" value="ADH-like_N"/>
</dbReference>
<keyword evidence="4 9" id="KW-0560">Oxidoreductase</keyword>
<dbReference type="Gene3D" id="3.40.50.720">
    <property type="entry name" value="NAD(P)-binding Rossmann-like Domain"/>
    <property type="match status" value="1"/>
</dbReference>
<comment type="caution">
    <text evidence="9">The sequence shown here is derived from an EMBL/GenBank/DDBJ whole genome shotgun (WGS) entry which is preliminary data.</text>
</comment>
<dbReference type="EMBL" id="JBHUNE010000006">
    <property type="protein sequence ID" value="MFD2758075.1"/>
    <property type="molecule type" value="Genomic_DNA"/>
</dbReference>
<comment type="similarity">
    <text evidence="7">Belongs to the zinc-containing alcohol dehydrogenase family.</text>
</comment>
<evidence type="ECO:0000259" key="8">
    <source>
        <dbReference type="SMART" id="SM00829"/>
    </source>
</evidence>
<evidence type="ECO:0000313" key="10">
    <source>
        <dbReference type="Proteomes" id="UP001597492"/>
    </source>
</evidence>
<organism evidence="9 10">
    <name type="scientific">Gulosibacter faecalis</name>
    <dbReference type="NCBI Taxonomy" id="272240"/>
    <lineage>
        <taxon>Bacteria</taxon>
        <taxon>Bacillati</taxon>
        <taxon>Actinomycetota</taxon>
        <taxon>Actinomycetes</taxon>
        <taxon>Micrococcales</taxon>
        <taxon>Microbacteriaceae</taxon>
        <taxon>Gulosibacter</taxon>
    </lineage>
</organism>
<keyword evidence="2 7" id="KW-0479">Metal-binding</keyword>
<evidence type="ECO:0000256" key="6">
    <source>
        <dbReference type="ARBA" id="ARBA00048262"/>
    </source>
</evidence>
<dbReference type="InterPro" id="IPR020843">
    <property type="entry name" value="ER"/>
</dbReference>
<evidence type="ECO:0000256" key="5">
    <source>
        <dbReference type="ARBA" id="ARBA00024074"/>
    </source>
</evidence>
<evidence type="ECO:0000256" key="7">
    <source>
        <dbReference type="RuleBase" id="RU361277"/>
    </source>
</evidence>
<dbReference type="Gene3D" id="3.90.180.10">
    <property type="entry name" value="Medium-chain alcohol dehydrogenases, catalytic domain"/>
    <property type="match status" value="1"/>
</dbReference>
<accession>A0ABW5UXW4</accession>
<dbReference type="InterPro" id="IPR013149">
    <property type="entry name" value="ADH-like_C"/>
</dbReference>
<dbReference type="PANTHER" id="PTHR42683">
    <property type="entry name" value="ALDEHYDE REDUCTASE"/>
    <property type="match status" value="1"/>
</dbReference>
<gene>
    <name evidence="9" type="ORF">ACFSW7_06765</name>
</gene>
<evidence type="ECO:0000256" key="4">
    <source>
        <dbReference type="ARBA" id="ARBA00023002"/>
    </source>
</evidence>
<dbReference type="Proteomes" id="UP001597492">
    <property type="component" value="Unassembled WGS sequence"/>
</dbReference>
<dbReference type="CDD" id="cd05283">
    <property type="entry name" value="CAD1"/>
    <property type="match status" value="1"/>
</dbReference>
<dbReference type="GO" id="GO:0016491">
    <property type="term" value="F:oxidoreductase activity"/>
    <property type="evidence" value="ECO:0007669"/>
    <property type="project" value="UniProtKB-KW"/>
</dbReference>
<dbReference type="Pfam" id="PF08240">
    <property type="entry name" value="ADH_N"/>
    <property type="match status" value="1"/>
</dbReference>
<proteinExistence type="inferred from homology"/>